<reference evidence="4" key="1">
    <citation type="journal article" date="2020" name="Genome Biol.">
        <title>Gamete binning: chromosome-level and haplotype-resolved genome assembly enabled by high-throughput single-cell sequencing of gamete genomes.</title>
        <authorList>
            <person name="Campoy J.A."/>
            <person name="Sun H."/>
            <person name="Goel M."/>
            <person name="Jiao W.-B."/>
            <person name="Folz-Donahue K."/>
            <person name="Wang N."/>
            <person name="Rubio M."/>
            <person name="Liu C."/>
            <person name="Kukat C."/>
            <person name="Ruiz D."/>
            <person name="Huettel B."/>
            <person name="Schneeberger K."/>
        </authorList>
    </citation>
    <scope>NUCLEOTIDE SEQUENCE [LARGE SCALE GENOMIC DNA]</scope>
    <source>
        <strain evidence="4">cv. Rojo Pasion</strain>
    </source>
</reference>
<evidence type="ECO:0000313" key="3">
    <source>
        <dbReference type="Proteomes" id="UP000507222"/>
    </source>
</evidence>
<evidence type="ECO:0000313" key="1">
    <source>
        <dbReference type="EMBL" id="CAB4270493.1"/>
    </source>
</evidence>
<accession>A0A6J5U2U0</accession>
<dbReference type="Proteomes" id="UP000507245">
    <property type="component" value="Unassembled WGS sequence"/>
</dbReference>
<proteinExistence type="predicted"/>
<evidence type="ECO:0000313" key="4">
    <source>
        <dbReference type="Proteomes" id="UP000507245"/>
    </source>
</evidence>
<name>A0A6J5U2U0_PRUAR</name>
<gene>
    <name evidence="1" type="ORF">CURHAP_LOCUS16626</name>
    <name evidence="2" type="ORF">ORAREDHAP_LOCUS16207</name>
</gene>
<reference evidence="1 3" key="2">
    <citation type="submission" date="2020-05" db="EMBL/GenBank/DDBJ databases">
        <authorList>
            <person name="Campoy J."/>
            <person name="Schneeberger K."/>
            <person name="Spophaly S."/>
        </authorList>
    </citation>
    <scope>NUCLEOTIDE SEQUENCE [LARGE SCALE GENOMIC DNA]</scope>
    <source>
        <strain evidence="1">PruArmRojPasFocal</strain>
    </source>
</reference>
<sequence length="74" mass="8171">MSVCMFEEPMQFGNFILKGCDLSSQCGTLLVPRKQMQSYICYRSSTVSIGKIGLFHCSLVRPPLSHLGIDSVIA</sequence>
<dbReference type="EMBL" id="CAEKKB010000002">
    <property type="protein sequence ID" value="CAB4300894.1"/>
    <property type="molecule type" value="Genomic_DNA"/>
</dbReference>
<dbReference type="Proteomes" id="UP000507222">
    <property type="component" value="Unassembled WGS sequence"/>
</dbReference>
<keyword evidence="4" id="KW-1185">Reference proteome</keyword>
<organism evidence="1 3">
    <name type="scientific">Prunus armeniaca</name>
    <name type="common">Apricot</name>
    <name type="synonym">Armeniaca vulgaris</name>
    <dbReference type="NCBI Taxonomy" id="36596"/>
    <lineage>
        <taxon>Eukaryota</taxon>
        <taxon>Viridiplantae</taxon>
        <taxon>Streptophyta</taxon>
        <taxon>Embryophyta</taxon>
        <taxon>Tracheophyta</taxon>
        <taxon>Spermatophyta</taxon>
        <taxon>Magnoliopsida</taxon>
        <taxon>eudicotyledons</taxon>
        <taxon>Gunneridae</taxon>
        <taxon>Pentapetalae</taxon>
        <taxon>rosids</taxon>
        <taxon>fabids</taxon>
        <taxon>Rosales</taxon>
        <taxon>Rosaceae</taxon>
        <taxon>Amygdaloideae</taxon>
        <taxon>Amygdaleae</taxon>
        <taxon>Prunus</taxon>
    </lineage>
</organism>
<dbReference type="AlphaFoldDB" id="A0A6J5U2U0"/>
<dbReference type="EMBL" id="CAEKDK010000002">
    <property type="protein sequence ID" value="CAB4270493.1"/>
    <property type="molecule type" value="Genomic_DNA"/>
</dbReference>
<evidence type="ECO:0000313" key="2">
    <source>
        <dbReference type="EMBL" id="CAB4300894.1"/>
    </source>
</evidence>
<protein>
    <submittedName>
        <fullName evidence="1">Uncharacterized protein</fullName>
    </submittedName>
</protein>